<dbReference type="AlphaFoldDB" id="A0A6J7R8K2"/>
<reference evidence="2" key="1">
    <citation type="submission" date="2020-05" db="EMBL/GenBank/DDBJ databases">
        <authorList>
            <person name="Chiriac C."/>
            <person name="Salcher M."/>
            <person name="Ghai R."/>
            <person name="Kavagutti S V."/>
        </authorList>
    </citation>
    <scope>NUCLEOTIDE SEQUENCE</scope>
</reference>
<dbReference type="Pfam" id="PF10741">
    <property type="entry name" value="T2SSM_b"/>
    <property type="match status" value="1"/>
</dbReference>
<evidence type="ECO:0000313" key="1">
    <source>
        <dbReference type="EMBL" id="CAB4947719.1"/>
    </source>
</evidence>
<name>A0A6J7R8K2_9ZZZZ</name>
<dbReference type="EMBL" id="CAFBND010000061">
    <property type="protein sequence ID" value="CAB4947719.1"/>
    <property type="molecule type" value="Genomic_DNA"/>
</dbReference>
<dbReference type="EMBL" id="CAFBPU010000007">
    <property type="protein sequence ID" value="CAB5025001.1"/>
    <property type="molecule type" value="Genomic_DNA"/>
</dbReference>
<dbReference type="InterPro" id="IPR034756">
    <property type="entry name" value="T2SSM_b"/>
</dbReference>
<accession>A0A6J7R8K2</accession>
<gene>
    <name evidence="1" type="ORF">UFOPK3752_01462</name>
    <name evidence="2" type="ORF">UFOPK4150_00477</name>
</gene>
<sequence length="221" mass="22699">MSIGATQKWYAGAAVASAAVLGAGWFLLVSPQQSTAAEITAQAEIVASANQTTMMQIQTLKEQFKDLPVLQGQLDQIAAHLPSAPNEPALLRTLSSAATKAGVSLVSVQLQAPAPMTVPGAAPPAAGTNAFTVPGQISQIPLTMEISGSFANTQLFLNSLEGQQRVVLVTGLDITRDLTTGKTTGLRTVLAARVFMANPGTYVLPSAEPVTAGADTSNQAS</sequence>
<evidence type="ECO:0000313" key="2">
    <source>
        <dbReference type="EMBL" id="CAB5025001.1"/>
    </source>
</evidence>
<dbReference type="InterPro" id="IPR014717">
    <property type="entry name" value="Transl_elong_EF1B/ribsomal_bS6"/>
</dbReference>
<organism evidence="2">
    <name type="scientific">freshwater metagenome</name>
    <dbReference type="NCBI Taxonomy" id="449393"/>
    <lineage>
        <taxon>unclassified sequences</taxon>
        <taxon>metagenomes</taxon>
        <taxon>ecological metagenomes</taxon>
    </lineage>
</organism>
<proteinExistence type="predicted"/>
<dbReference type="Gene3D" id="3.30.70.60">
    <property type="match status" value="1"/>
</dbReference>
<protein>
    <submittedName>
        <fullName evidence="2">Unannotated protein</fullName>
    </submittedName>
</protein>